<evidence type="ECO:0000259" key="1">
    <source>
        <dbReference type="Pfam" id="PF01261"/>
    </source>
</evidence>
<sequence>MSVARSFRLGYSCITWGPTPDLDEMLDAIAGAGWEGVEFIGVSLDWLGTPRRLRGLLNQHGLLPVCMFGSVSLGSDADQTLERQRRIIEYAAELGCSIYCFLGGARAPLRLPTDEEFRRLAGQAETLIDHAAPFGLTVAYHAHPRCTVESEVEQDRLLTYTSRLQVCVDVSVAGLMGEDAIAQLRKYRDRLGYVHTKDWARGKFCLMGQGTVGLDFGRIRETLNEIGYRGWVMGELSSYADTDAVESCYANRAYLRSVGY</sequence>
<dbReference type="Gene3D" id="3.20.20.150">
    <property type="entry name" value="Divalent-metal-dependent TIM barrel enzymes"/>
    <property type="match status" value="1"/>
</dbReference>
<dbReference type="InterPro" id="IPR050312">
    <property type="entry name" value="IolE/XylAMocC-like"/>
</dbReference>
<gene>
    <name evidence="2" type="ORF">A3F84_21755</name>
</gene>
<feature type="domain" description="Xylose isomerase-like TIM barrel" evidence="1">
    <location>
        <begin position="26"/>
        <end position="239"/>
    </location>
</feature>
<evidence type="ECO:0000313" key="2">
    <source>
        <dbReference type="EMBL" id="OGG57231.1"/>
    </source>
</evidence>
<dbReference type="AlphaFoldDB" id="A0A1F6D796"/>
<dbReference type="Proteomes" id="UP000178606">
    <property type="component" value="Unassembled WGS sequence"/>
</dbReference>
<dbReference type="SUPFAM" id="SSF51658">
    <property type="entry name" value="Xylose isomerase-like"/>
    <property type="match status" value="1"/>
</dbReference>
<comment type="caution">
    <text evidence="2">The sequence shown here is derived from an EMBL/GenBank/DDBJ whole genome shotgun (WGS) entry which is preliminary data.</text>
</comment>
<evidence type="ECO:0000313" key="3">
    <source>
        <dbReference type="Proteomes" id="UP000178606"/>
    </source>
</evidence>
<dbReference type="InterPro" id="IPR013022">
    <property type="entry name" value="Xyl_isomerase-like_TIM-brl"/>
</dbReference>
<dbReference type="PANTHER" id="PTHR12110:SF41">
    <property type="entry name" value="INOSOSE DEHYDRATASE"/>
    <property type="match status" value="1"/>
</dbReference>
<dbReference type="PANTHER" id="PTHR12110">
    <property type="entry name" value="HYDROXYPYRUVATE ISOMERASE"/>
    <property type="match status" value="1"/>
</dbReference>
<organism evidence="2 3">
    <name type="scientific">Handelsmanbacteria sp. (strain RIFCSPLOWO2_12_FULL_64_10)</name>
    <dbReference type="NCBI Taxonomy" id="1817868"/>
    <lineage>
        <taxon>Bacteria</taxon>
        <taxon>Candidatus Handelsmaniibacteriota</taxon>
    </lineage>
</organism>
<dbReference type="EMBL" id="MFKF01000007">
    <property type="protein sequence ID" value="OGG57231.1"/>
    <property type="molecule type" value="Genomic_DNA"/>
</dbReference>
<name>A0A1F6D796_HANXR</name>
<dbReference type="Pfam" id="PF01261">
    <property type="entry name" value="AP_endonuc_2"/>
    <property type="match status" value="1"/>
</dbReference>
<accession>A0A1F6D796</accession>
<proteinExistence type="predicted"/>
<dbReference type="InterPro" id="IPR036237">
    <property type="entry name" value="Xyl_isomerase-like_sf"/>
</dbReference>
<reference evidence="2 3" key="1">
    <citation type="journal article" date="2016" name="Nat. Commun.">
        <title>Thousands of microbial genomes shed light on interconnected biogeochemical processes in an aquifer system.</title>
        <authorList>
            <person name="Anantharaman K."/>
            <person name="Brown C.T."/>
            <person name="Hug L.A."/>
            <person name="Sharon I."/>
            <person name="Castelle C.J."/>
            <person name="Probst A.J."/>
            <person name="Thomas B.C."/>
            <person name="Singh A."/>
            <person name="Wilkins M.J."/>
            <person name="Karaoz U."/>
            <person name="Brodie E.L."/>
            <person name="Williams K.H."/>
            <person name="Hubbard S.S."/>
            <person name="Banfield J.F."/>
        </authorList>
    </citation>
    <scope>NUCLEOTIDE SEQUENCE [LARGE SCALE GENOMIC DNA]</scope>
    <source>
        <strain evidence="3">RIFCSPLOWO2_12_FULL_64_10</strain>
    </source>
</reference>
<protein>
    <recommendedName>
        <fullName evidence="1">Xylose isomerase-like TIM barrel domain-containing protein</fullName>
    </recommendedName>
</protein>